<gene>
    <name evidence="1" type="ORF">D9611_013742</name>
</gene>
<sequence>MSPVANLLSALRYFVSSKDSTAETVLGRLEGSTIDDELSRLIFKPMDYSIDTDPDESDYDEKGGERDVGRSCHEIYLIGEGKSVADRSGVRGKGVYSIV</sequence>
<dbReference type="EMBL" id="JAACJK010000168">
    <property type="protein sequence ID" value="KAF5320615.1"/>
    <property type="molecule type" value="Genomic_DNA"/>
</dbReference>
<dbReference type="OrthoDB" id="10486385at2759"/>
<comment type="caution">
    <text evidence="1">The sequence shown here is derived from an EMBL/GenBank/DDBJ whole genome shotgun (WGS) entry which is preliminary data.</text>
</comment>
<name>A0A8H5BC36_9AGAR</name>
<evidence type="ECO:0000313" key="1">
    <source>
        <dbReference type="EMBL" id="KAF5320615.1"/>
    </source>
</evidence>
<dbReference type="Proteomes" id="UP000541558">
    <property type="component" value="Unassembled WGS sequence"/>
</dbReference>
<proteinExistence type="predicted"/>
<accession>A0A8H5BC36</accession>
<dbReference type="AlphaFoldDB" id="A0A8H5BC36"/>
<reference evidence="1 2" key="1">
    <citation type="journal article" date="2020" name="ISME J.">
        <title>Uncovering the hidden diversity of litter-decomposition mechanisms in mushroom-forming fungi.</title>
        <authorList>
            <person name="Floudas D."/>
            <person name="Bentzer J."/>
            <person name="Ahren D."/>
            <person name="Johansson T."/>
            <person name="Persson P."/>
            <person name="Tunlid A."/>
        </authorList>
    </citation>
    <scope>NUCLEOTIDE SEQUENCE [LARGE SCALE GENOMIC DNA]</scope>
    <source>
        <strain evidence="1 2">CBS 175.51</strain>
    </source>
</reference>
<protein>
    <submittedName>
        <fullName evidence="1">Uncharacterized protein</fullName>
    </submittedName>
</protein>
<organism evidence="1 2">
    <name type="scientific">Ephemerocybe angulata</name>
    <dbReference type="NCBI Taxonomy" id="980116"/>
    <lineage>
        <taxon>Eukaryota</taxon>
        <taxon>Fungi</taxon>
        <taxon>Dikarya</taxon>
        <taxon>Basidiomycota</taxon>
        <taxon>Agaricomycotina</taxon>
        <taxon>Agaricomycetes</taxon>
        <taxon>Agaricomycetidae</taxon>
        <taxon>Agaricales</taxon>
        <taxon>Agaricineae</taxon>
        <taxon>Psathyrellaceae</taxon>
        <taxon>Ephemerocybe</taxon>
    </lineage>
</organism>
<evidence type="ECO:0000313" key="2">
    <source>
        <dbReference type="Proteomes" id="UP000541558"/>
    </source>
</evidence>
<keyword evidence="2" id="KW-1185">Reference proteome</keyword>